<keyword evidence="2" id="KW-1185">Reference proteome</keyword>
<evidence type="ECO:0000313" key="2">
    <source>
        <dbReference type="Proteomes" id="UP000327157"/>
    </source>
</evidence>
<sequence>MASSAMKGRAWTRKEDEALCKAYRWVSEDSARRNCQTNDDPPKRAPTLVFKTASSAVDMDEDGSPTIQQKMVENLFSGEGSIPRAMGRNKARRLKEKGKANDNYTTQHEVAASLRLLVEQNALEGEEMKRRHEKRAKQI</sequence>
<reference evidence="1 2" key="3">
    <citation type="submission" date="2019-11" db="EMBL/GenBank/DDBJ databases">
        <title>A de novo genome assembly of a pear dwarfing rootstock.</title>
        <authorList>
            <person name="Wang F."/>
            <person name="Wang J."/>
            <person name="Li S."/>
            <person name="Zhang Y."/>
            <person name="Fang M."/>
            <person name="Ma L."/>
            <person name="Zhao Y."/>
            <person name="Jiang S."/>
        </authorList>
    </citation>
    <scope>NUCLEOTIDE SEQUENCE [LARGE SCALE GENOMIC DNA]</scope>
    <source>
        <strain evidence="1">S2</strain>
        <tissue evidence="1">Leaf</tissue>
    </source>
</reference>
<dbReference type="AlphaFoldDB" id="A0A5N5H0W6"/>
<evidence type="ECO:0000313" key="1">
    <source>
        <dbReference type="EMBL" id="KAB2621499.1"/>
    </source>
</evidence>
<dbReference type="OrthoDB" id="2507178at2759"/>
<reference evidence="2" key="2">
    <citation type="submission" date="2019-10" db="EMBL/GenBank/DDBJ databases">
        <title>A de novo genome assembly of a pear dwarfing rootstock.</title>
        <authorList>
            <person name="Wang F."/>
            <person name="Wang J."/>
            <person name="Li S."/>
            <person name="Zhang Y."/>
            <person name="Fang M."/>
            <person name="Ma L."/>
            <person name="Zhao Y."/>
            <person name="Jiang S."/>
        </authorList>
    </citation>
    <scope>NUCLEOTIDE SEQUENCE [LARGE SCALE GENOMIC DNA]</scope>
</reference>
<dbReference type="Proteomes" id="UP000327157">
    <property type="component" value="Chromosome 4"/>
</dbReference>
<gene>
    <name evidence="1" type="ORF">D8674_023681</name>
</gene>
<accession>A0A5N5H0W6</accession>
<name>A0A5N5H0W6_9ROSA</name>
<dbReference type="EMBL" id="SMOL01000231">
    <property type="protein sequence ID" value="KAB2621499.1"/>
    <property type="molecule type" value="Genomic_DNA"/>
</dbReference>
<reference evidence="1 2" key="1">
    <citation type="submission" date="2019-09" db="EMBL/GenBank/DDBJ databases">
        <authorList>
            <person name="Ou C."/>
        </authorList>
    </citation>
    <scope>NUCLEOTIDE SEQUENCE [LARGE SCALE GENOMIC DNA]</scope>
    <source>
        <strain evidence="1">S2</strain>
        <tissue evidence="1">Leaf</tissue>
    </source>
</reference>
<protein>
    <submittedName>
        <fullName evidence="1">Uncharacterized protein</fullName>
    </submittedName>
</protein>
<proteinExistence type="predicted"/>
<organism evidence="1 2">
    <name type="scientific">Pyrus ussuriensis x Pyrus communis</name>
    <dbReference type="NCBI Taxonomy" id="2448454"/>
    <lineage>
        <taxon>Eukaryota</taxon>
        <taxon>Viridiplantae</taxon>
        <taxon>Streptophyta</taxon>
        <taxon>Embryophyta</taxon>
        <taxon>Tracheophyta</taxon>
        <taxon>Spermatophyta</taxon>
        <taxon>Magnoliopsida</taxon>
        <taxon>eudicotyledons</taxon>
        <taxon>Gunneridae</taxon>
        <taxon>Pentapetalae</taxon>
        <taxon>rosids</taxon>
        <taxon>fabids</taxon>
        <taxon>Rosales</taxon>
        <taxon>Rosaceae</taxon>
        <taxon>Amygdaloideae</taxon>
        <taxon>Maleae</taxon>
        <taxon>Pyrus</taxon>
    </lineage>
</organism>
<comment type="caution">
    <text evidence="1">The sequence shown here is derived from an EMBL/GenBank/DDBJ whole genome shotgun (WGS) entry which is preliminary data.</text>
</comment>